<evidence type="ECO:0000313" key="3">
    <source>
        <dbReference type="EMBL" id="MFD0749649.1"/>
    </source>
</evidence>
<gene>
    <name evidence="3" type="ORF">ACFQZS_05805</name>
</gene>
<sequence length="246" mass="26879">MDRLKGKVIIVTGGSGLLGSEIIARVTEEGAICINADINHSTSDDLTRINCDVTDVVSIQQCIDAVITKHGRIDGLVNNAYPRTKDWGNKFEDINYESWKTNVDWQLNSYFYFTQAISKHMSVAKKGSIVNMASIYGVVGPDFSVYNGTSMTMPAAYSAIKGGLINFTKYLASYLGANNIRVNCVSPGGIFDNQNRTFVENYNNKVPLKRMGLPADISPAVAFLLSDDAKYITGHNLVVDGGWTSI</sequence>
<evidence type="ECO:0000256" key="2">
    <source>
        <dbReference type="ARBA" id="ARBA00023002"/>
    </source>
</evidence>
<dbReference type="NCBIfam" id="NF006619">
    <property type="entry name" value="PRK09186.1"/>
    <property type="match status" value="1"/>
</dbReference>
<reference evidence="4" key="1">
    <citation type="journal article" date="2019" name="Int. J. Syst. Evol. Microbiol.">
        <title>The Global Catalogue of Microorganisms (GCM) 10K type strain sequencing project: providing services to taxonomists for standard genome sequencing and annotation.</title>
        <authorList>
            <consortium name="The Broad Institute Genomics Platform"/>
            <consortium name="The Broad Institute Genome Sequencing Center for Infectious Disease"/>
            <person name="Wu L."/>
            <person name="Ma J."/>
        </authorList>
    </citation>
    <scope>NUCLEOTIDE SEQUENCE [LARGE SCALE GENOMIC DNA]</scope>
    <source>
        <strain evidence="4">CCUG 63418</strain>
    </source>
</reference>
<organism evidence="3 4">
    <name type="scientific">Mucilaginibacter calamicampi</name>
    <dbReference type="NCBI Taxonomy" id="1302352"/>
    <lineage>
        <taxon>Bacteria</taxon>
        <taxon>Pseudomonadati</taxon>
        <taxon>Bacteroidota</taxon>
        <taxon>Sphingobacteriia</taxon>
        <taxon>Sphingobacteriales</taxon>
        <taxon>Sphingobacteriaceae</taxon>
        <taxon>Mucilaginibacter</taxon>
    </lineage>
</organism>
<dbReference type="EMBL" id="JBHTHU010000005">
    <property type="protein sequence ID" value="MFD0749649.1"/>
    <property type="molecule type" value="Genomic_DNA"/>
</dbReference>
<accession>A0ABW2YVT0</accession>
<dbReference type="Gene3D" id="3.40.50.720">
    <property type="entry name" value="NAD(P)-binding Rossmann-like Domain"/>
    <property type="match status" value="1"/>
</dbReference>
<dbReference type="InterPro" id="IPR002347">
    <property type="entry name" value="SDR_fam"/>
</dbReference>
<protein>
    <submittedName>
        <fullName evidence="3">Oxidoreductase</fullName>
    </submittedName>
</protein>
<dbReference type="InterPro" id="IPR036291">
    <property type="entry name" value="NAD(P)-bd_dom_sf"/>
</dbReference>
<dbReference type="SUPFAM" id="SSF51735">
    <property type="entry name" value="NAD(P)-binding Rossmann-fold domains"/>
    <property type="match status" value="1"/>
</dbReference>
<dbReference type="PRINTS" id="PR00080">
    <property type="entry name" value="SDRFAMILY"/>
</dbReference>
<dbReference type="Proteomes" id="UP001596958">
    <property type="component" value="Unassembled WGS sequence"/>
</dbReference>
<dbReference type="RefSeq" id="WP_377098203.1">
    <property type="nucleotide sequence ID" value="NZ_JBHTHU010000005.1"/>
</dbReference>
<proteinExistence type="inferred from homology"/>
<evidence type="ECO:0000313" key="4">
    <source>
        <dbReference type="Proteomes" id="UP001596958"/>
    </source>
</evidence>
<comment type="caution">
    <text evidence="3">The sequence shown here is derived from an EMBL/GenBank/DDBJ whole genome shotgun (WGS) entry which is preliminary data.</text>
</comment>
<dbReference type="PANTHER" id="PTHR42760:SF133">
    <property type="entry name" value="3-OXOACYL-[ACYL-CARRIER-PROTEIN] REDUCTASE"/>
    <property type="match status" value="1"/>
</dbReference>
<keyword evidence="2" id="KW-0560">Oxidoreductase</keyword>
<comment type="similarity">
    <text evidence="1">Belongs to the short-chain dehydrogenases/reductases (SDR) family.</text>
</comment>
<name>A0ABW2YVT0_9SPHI</name>
<dbReference type="PRINTS" id="PR00081">
    <property type="entry name" value="GDHRDH"/>
</dbReference>
<dbReference type="PANTHER" id="PTHR42760">
    <property type="entry name" value="SHORT-CHAIN DEHYDROGENASES/REDUCTASES FAMILY MEMBER"/>
    <property type="match status" value="1"/>
</dbReference>
<keyword evidence="4" id="KW-1185">Reference proteome</keyword>
<dbReference type="Pfam" id="PF13561">
    <property type="entry name" value="adh_short_C2"/>
    <property type="match status" value="1"/>
</dbReference>
<evidence type="ECO:0000256" key="1">
    <source>
        <dbReference type="ARBA" id="ARBA00006484"/>
    </source>
</evidence>